<protein>
    <submittedName>
        <fullName evidence="2">Uncharacterized protein</fullName>
    </submittedName>
</protein>
<gene>
    <name evidence="2" type="ORF">GA0070616_0807</name>
</gene>
<feature type="region of interest" description="Disordered" evidence="1">
    <location>
        <begin position="45"/>
        <end position="67"/>
    </location>
</feature>
<reference evidence="2 3" key="1">
    <citation type="submission" date="2016-06" db="EMBL/GenBank/DDBJ databases">
        <authorList>
            <person name="Kjaerup R.B."/>
            <person name="Dalgaard T.S."/>
            <person name="Juul-Madsen H.R."/>
        </authorList>
    </citation>
    <scope>NUCLEOTIDE SEQUENCE [LARGE SCALE GENOMIC DNA]</scope>
    <source>
        <strain evidence="2 3">DSM 43818</strain>
    </source>
</reference>
<dbReference type="AlphaFoldDB" id="A0A1C6REZ1"/>
<evidence type="ECO:0000313" key="2">
    <source>
        <dbReference type="EMBL" id="SCL15712.1"/>
    </source>
</evidence>
<evidence type="ECO:0000256" key="1">
    <source>
        <dbReference type="SAM" id="MobiDB-lite"/>
    </source>
</evidence>
<dbReference type="Proteomes" id="UP000199699">
    <property type="component" value="Unassembled WGS sequence"/>
</dbReference>
<organism evidence="2 3">
    <name type="scientific">Micromonospora nigra</name>
    <dbReference type="NCBI Taxonomy" id="145857"/>
    <lineage>
        <taxon>Bacteria</taxon>
        <taxon>Bacillati</taxon>
        <taxon>Actinomycetota</taxon>
        <taxon>Actinomycetes</taxon>
        <taxon>Micromonosporales</taxon>
        <taxon>Micromonosporaceae</taxon>
        <taxon>Micromonospora</taxon>
    </lineage>
</organism>
<evidence type="ECO:0000313" key="3">
    <source>
        <dbReference type="Proteomes" id="UP000199699"/>
    </source>
</evidence>
<dbReference type="EMBL" id="FMHT01000003">
    <property type="protein sequence ID" value="SCL15712.1"/>
    <property type="molecule type" value="Genomic_DNA"/>
</dbReference>
<name>A0A1C6REZ1_9ACTN</name>
<feature type="compositionally biased region" description="Basic and acidic residues" evidence="1">
    <location>
        <begin position="53"/>
        <end position="67"/>
    </location>
</feature>
<proteinExistence type="predicted"/>
<accession>A0A1C6REZ1</accession>
<sequence length="67" mass="6959">MPPGYPPPMTGNDSRYGVISAVGSLMSNGSVSSTRSAAVDRQLVLPAHHPAGARRDDLDGQDDVRGP</sequence>
<keyword evidence="3" id="KW-1185">Reference proteome</keyword>